<keyword evidence="17" id="KW-1185">Reference proteome</keyword>
<sequence>MNWPRRALLVRRRTAGDVRNLNTVSSAMLPAFGTVINENHPKINKYIIAPYDRRYRYWQSFFIFLVVFSAWASPFELAFSQVSTEKSMMAVVLIVDGFFFLDIIITFFVAHLDQTTYLLIDDFKSIARRYMQSTEFAMDIASTFPFQIVYYYVTGKTDGSVFGFINLLRLWRLRRVSNFFARLEKDPRFSYFWTRLLKLISVTLFVVHMAGCFYYYIAVHHRVKKDTWIGSVLPSFPKNNIWTGYVYLLYWSMTTLTTVGYGDIHSQNTDEKLFNIVYMLFNISLVSYIIGNMTNLIVHNSVRTFTLRDDMNEVTCYAVKNELPVNLRDQMISHVQLKYKAAKLQQNEVIAMLPKAIRSSIAKHLFLNIVESTYLFREVNQDLIVQMLTEMKAEYFPPKVDIIARNEVATDFYIIVSGEVTVFANKNGAEAYVTELKSHEMAGEIAVIFNIPQPFTVRSKRLTQVIRIGHREFRLIMESHIEDGRKLMSNFIKSFKEMKPEILKEIPSAEDLLHEINDVASKDGTQKIQVKRCTQKRVVIHGHHPDESLEVINRPNKILVYLPETMEDLLKLAEQKFGKSASVIHMKDGSEVEDLDAIRDNDNLFFS</sequence>
<evidence type="ECO:0000313" key="16">
    <source>
        <dbReference type="EMBL" id="KMZ57563.1"/>
    </source>
</evidence>
<dbReference type="InterPro" id="IPR018490">
    <property type="entry name" value="cNMP-bd_dom_sf"/>
</dbReference>
<dbReference type="PANTHER" id="PTHR45743">
    <property type="entry name" value="POTASSIUM CHANNEL AKT1"/>
    <property type="match status" value="1"/>
</dbReference>
<keyword evidence="11 13" id="KW-0472">Membrane</keyword>
<dbReference type="FunFam" id="2.60.120.10:FF:000074">
    <property type="entry name" value="Potassium channel KAT2"/>
    <property type="match status" value="1"/>
</dbReference>
<evidence type="ECO:0000256" key="2">
    <source>
        <dbReference type="ARBA" id="ARBA00007929"/>
    </source>
</evidence>
<comment type="subunit">
    <text evidence="13">The potassium channel is composed of a homo- or heterotetrameric complex of pore-forming subunits.</text>
</comment>
<dbReference type="OrthoDB" id="426293at2759"/>
<evidence type="ECO:0000313" key="17">
    <source>
        <dbReference type="Proteomes" id="UP000036987"/>
    </source>
</evidence>
<dbReference type="PANTHER" id="PTHR45743:SF27">
    <property type="entry name" value="POTASSIUM CHANNEL KAT3"/>
    <property type="match status" value="1"/>
</dbReference>
<keyword evidence="12 13" id="KW-0407">Ion channel</keyword>
<dbReference type="PROSITE" id="PS51490">
    <property type="entry name" value="KHA"/>
    <property type="match status" value="1"/>
</dbReference>
<dbReference type="GO" id="GO:0034702">
    <property type="term" value="C:monoatomic ion channel complex"/>
    <property type="evidence" value="ECO:0007669"/>
    <property type="project" value="UniProtKB-KW"/>
</dbReference>
<protein>
    <recommendedName>
        <fullName evidence="13">Potassium channel</fullName>
    </recommendedName>
</protein>
<dbReference type="GO" id="GO:0005249">
    <property type="term" value="F:voltage-gated potassium channel activity"/>
    <property type="evidence" value="ECO:0007669"/>
    <property type="project" value="UniProtKB-UniRule"/>
</dbReference>
<evidence type="ECO:0000256" key="12">
    <source>
        <dbReference type="ARBA" id="ARBA00023303"/>
    </source>
</evidence>
<feature type="domain" description="KHA" evidence="15">
    <location>
        <begin position="537"/>
        <end position="607"/>
    </location>
</feature>
<keyword evidence="9 13" id="KW-1133">Transmembrane helix</keyword>
<dbReference type="AlphaFoldDB" id="A0A0K9NLS8"/>
<dbReference type="SUPFAM" id="SSF51206">
    <property type="entry name" value="cAMP-binding domain-like"/>
    <property type="match status" value="1"/>
</dbReference>
<dbReference type="Pfam" id="PF00027">
    <property type="entry name" value="cNMP_binding"/>
    <property type="match status" value="1"/>
</dbReference>
<keyword evidence="6 13" id="KW-0631">Potassium channel</keyword>
<comment type="domain">
    <text evidence="13">The KHA domain (rich in hydrophobic and acidic residues) present in the C-terminal part is likely to be important for tetramerization.</text>
</comment>
<organism evidence="16 17">
    <name type="scientific">Zostera marina</name>
    <name type="common">Eelgrass</name>
    <dbReference type="NCBI Taxonomy" id="29655"/>
    <lineage>
        <taxon>Eukaryota</taxon>
        <taxon>Viridiplantae</taxon>
        <taxon>Streptophyta</taxon>
        <taxon>Embryophyta</taxon>
        <taxon>Tracheophyta</taxon>
        <taxon>Spermatophyta</taxon>
        <taxon>Magnoliopsida</taxon>
        <taxon>Liliopsida</taxon>
        <taxon>Zosteraceae</taxon>
        <taxon>Zostera</taxon>
    </lineage>
</organism>
<keyword evidence="10 13" id="KW-0406">Ion transport</keyword>
<evidence type="ECO:0000256" key="1">
    <source>
        <dbReference type="ARBA" id="ARBA00004141"/>
    </source>
</evidence>
<evidence type="ECO:0000259" key="15">
    <source>
        <dbReference type="PROSITE" id="PS51490"/>
    </source>
</evidence>
<feature type="transmembrane region" description="Helical" evidence="13">
    <location>
        <begin position="91"/>
        <end position="112"/>
    </location>
</feature>
<comment type="subcellular location">
    <subcellularLocation>
        <location evidence="1 13">Membrane</location>
        <topology evidence="1 13">Multi-pass membrane protein</topology>
    </subcellularLocation>
</comment>
<dbReference type="FunFam" id="1.10.287.70:FF:000123">
    <property type="entry name" value="Potassium channel KAT3"/>
    <property type="match status" value="1"/>
</dbReference>
<dbReference type="InterPro" id="IPR045319">
    <property type="entry name" value="KAT/AKT"/>
</dbReference>
<dbReference type="InterPro" id="IPR005821">
    <property type="entry name" value="Ion_trans_dom"/>
</dbReference>
<feature type="transmembrane region" description="Helical" evidence="13">
    <location>
        <begin position="273"/>
        <end position="291"/>
    </location>
</feature>
<accession>A0A0K9NLS8</accession>
<dbReference type="STRING" id="29655.A0A0K9NLS8"/>
<evidence type="ECO:0000256" key="8">
    <source>
        <dbReference type="ARBA" id="ARBA00022958"/>
    </source>
</evidence>
<dbReference type="InterPro" id="IPR021789">
    <property type="entry name" value="KHA_dom"/>
</dbReference>
<evidence type="ECO:0000256" key="11">
    <source>
        <dbReference type="ARBA" id="ARBA00023136"/>
    </source>
</evidence>
<dbReference type="InterPro" id="IPR003938">
    <property type="entry name" value="K_chnl_volt-dep_EAG/ELK/ERG"/>
</dbReference>
<gene>
    <name evidence="16" type="ORF">ZOSMA_84G00010</name>
</gene>
<dbReference type="InterPro" id="IPR000595">
    <property type="entry name" value="cNMP-bd_dom"/>
</dbReference>
<comment type="similarity">
    <text evidence="2 13">Belongs to the potassium channel family. Plant (TC 1.A.1.4) subfamily.</text>
</comment>
<dbReference type="SMART" id="SM00100">
    <property type="entry name" value="cNMP"/>
    <property type="match status" value="1"/>
</dbReference>
<evidence type="ECO:0000259" key="14">
    <source>
        <dbReference type="PROSITE" id="PS50042"/>
    </source>
</evidence>
<dbReference type="Pfam" id="PF11834">
    <property type="entry name" value="KHA"/>
    <property type="match status" value="1"/>
</dbReference>
<dbReference type="Proteomes" id="UP000036987">
    <property type="component" value="Unassembled WGS sequence"/>
</dbReference>
<name>A0A0K9NLS8_ZOSMR</name>
<dbReference type="Gene3D" id="2.60.120.10">
    <property type="entry name" value="Jelly Rolls"/>
    <property type="match status" value="1"/>
</dbReference>
<dbReference type="CDD" id="cd00038">
    <property type="entry name" value="CAP_ED"/>
    <property type="match status" value="1"/>
</dbReference>
<keyword evidence="7 13" id="KW-0851">Voltage-gated channel</keyword>
<dbReference type="Gene3D" id="1.10.287.70">
    <property type="match status" value="1"/>
</dbReference>
<comment type="caution">
    <text evidence="13">Lacks conserved residue(s) required for the propagation of feature annotation.</text>
</comment>
<dbReference type="PROSITE" id="PS50042">
    <property type="entry name" value="CNMP_BINDING_3"/>
    <property type="match status" value="1"/>
</dbReference>
<evidence type="ECO:0000256" key="5">
    <source>
        <dbReference type="ARBA" id="ARBA00022692"/>
    </source>
</evidence>
<comment type="caution">
    <text evidence="16">The sequence shown here is derived from an EMBL/GenBank/DDBJ whole genome shotgun (WGS) entry which is preliminary data.</text>
</comment>
<evidence type="ECO:0000256" key="6">
    <source>
        <dbReference type="ARBA" id="ARBA00022826"/>
    </source>
</evidence>
<evidence type="ECO:0000256" key="7">
    <source>
        <dbReference type="ARBA" id="ARBA00022882"/>
    </source>
</evidence>
<evidence type="ECO:0000256" key="3">
    <source>
        <dbReference type="ARBA" id="ARBA00022448"/>
    </source>
</evidence>
<feature type="transmembrane region" description="Helical" evidence="13">
    <location>
        <begin position="192"/>
        <end position="217"/>
    </location>
</feature>
<evidence type="ECO:0000256" key="9">
    <source>
        <dbReference type="ARBA" id="ARBA00022989"/>
    </source>
</evidence>
<reference evidence="17" key="1">
    <citation type="journal article" date="2016" name="Nature">
        <title>The genome of the seagrass Zostera marina reveals angiosperm adaptation to the sea.</title>
        <authorList>
            <person name="Olsen J.L."/>
            <person name="Rouze P."/>
            <person name="Verhelst B."/>
            <person name="Lin Y.-C."/>
            <person name="Bayer T."/>
            <person name="Collen J."/>
            <person name="Dattolo E."/>
            <person name="De Paoli E."/>
            <person name="Dittami S."/>
            <person name="Maumus F."/>
            <person name="Michel G."/>
            <person name="Kersting A."/>
            <person name="Lauritano C."/>
            <person name="Lohaus R."/>
            <person name="Toepel M."/>
            <person name="Tonon T."/>
            <person name="Vanneste K."/>
            <person name="Amirebrahimi M."/>
            <person name="Brakel J."/>
            <person name="Bostroem C."/>
            <person name="Chovatia M."/>
            <person name="Grimwood J."/>
            <person name="Jenkins J.W."/>
            <person name="Jueterbock A."/>
            <person name="Mraz A."/>
            <person name="Stam W.T."/>
            <person name="Tice H."/>
            <person name="Bornberg-Bauer E."/>
            <person name="Green P.J."/>
            <person name="Pearson G.A."/>
            <person name="Procaccini G."/>
            <person name="Duarte C.M."/>
            <person name="Schmutz J."/>
            <person name="Reusch T.B.H."/>
            <person name="Van de Peer Y."/>
        </authorList>
    </citation>
    <scope>NUCLEOTIDE SEQUENCE [LARGE SCALE GENOMIC DNA]</scope>
    <source>
        <strain evidence="17">cv. Finnish</strain>
    </source>
</reference>
<dbReference type="PRINTS" id="PR01463">
    <property type="entry name" value="EAGCHANLFMLY"/>
</dbReference>
<comment type="domain">
    <text evidence="13">The segment S4 is probably the voltage-sensor and is characterized by a series of positively charged amino acids. The pore-forming region H5 is enclosed by the transmembrane segments S5 and S6 in the Shaker-type (1P/6TM) and contains the GYGD signature motif which seems to be involved in potassium selectivity.</text>
</comment>
<keyword evidence="3 13" id="KW-0813">Transport</keyword>
<dbReference type="Pfam" id="PF00520">
    <property type="entry name" value="Ion_trans"/>
    <property type="match status" value="1"/>
</dbReference>
<comment type="function">
    <text evidence="13">Potassium channel.</text>
</comment>
<dbReference type="SUPFAM" id="SSF81324">
    <property type="entry name" value="Voltage-gated potassium channels"/>
    <property type="match status" value="1"/>
</dbReference>
<proteinExistence type="inferred from homology"/>
<feature type="domain" description="Cyclic nucleotide-binding" evidence="14">
    <location>
        <begin position="375"/>
        <end position="494"/>
    </location>
</feature>
<evidence type="ECO:0000256" key="4">
    <source>
        <dbReference type="ARBA" id="ARBA00022538"/>
    </source>
</evidence>
<dbReference type="EMBL" id="LFYR01002048">
    <property type="protein sequence ID" value="KMZ57563.1"/>
    <property type="molecule type" value="Genomic_DNA"/>
</dbReference>
<evidence type="ECO:0000256" key="10">
    <source>
        <dbReference type="ARBA" id="ARBA00023065"/>
    </source>
</evidence>
<feature type="transmembrane region" description="Helical" evidence="13">
    <location>
        <begin position="57"/>
        <end position="79"/>
    </location>
</feature>
<dbReference type="InterPro" id="IPR014710">
    <property type="entry name" value="RmlC-like_jellyroll"/>
</dbReference>
<keyword evidence="4 13" id="KW-0633">Potassium transport</keyword>
<evidence type="ECO:0000256" key="13">
    <source>
        <dbReference type="RuleBase" id="RU369015"/>
    </source>
</evidence>
<keyword evidence="8 13" id="KW-0630">Potassium</keyword>
<feature type="transmembrane region" description="Helical" evidence="13">
    <location>
        <begin position="241"/>
        <end position="261"/>
    </location>
</feature>
<dbReference type="OMA" id="DWYYHWL"/>
<keyword evidence="5 13" id="KW-0812">Transmembrane</keyword>